<comment type="similarity">
    <text evidence="1">Belongs to the phosphosulfolactate synthase family.</text>
</comment>
<dbReference type="AlphaFoldDB" id="A0AA38GM15"/>
<dbReference type="Gene3D" id="3.20.20.70">
    <property type="entry name" value="Aldolase class I"/>
    <property type="match status" value="1"/>
</dbReference>
<feature type="non-terminal residue" evidence="2">
    <location>
        <position position="69"/>
    </location>
</feature>
<sequence>ECKDLGFDVVDLNVDSLMIPEENLLRLIRMIKNEKLKVKPKFGIQFEASSIPSNKDRLFGGYVYPPRQK</sequence>
<feature type="non-terminal residue" evidence="2">
    <location>
        <position position="1"/>
    </location>
</feature>
<dbReference type="InterPro" id="IPR003830">
    <property type="entry name" value="ComA_synth"/>
</dbReference>
<evidence type="ECO:0000256" key="1">
    <source>
        <dbReference type="ARBA" id="ARBA00010424"/>
    </source>
</evidence>
<dbReference type="InterPro" id="IPR036112">
    <property type="entry name" value="ComA_synth_sf"/>
</dbReference>
<evidence type="ECO:0000313" key="2">
    <source>
        <dbReference type="EMBL" id="KAH9323385.1"/>
    </source>
</evidence>
<evidence type="ECO:0000313" key="3">
    <source>
        <dbReference type="Proteomes" id="UP000824469"/>
    </source>
</evidence>
<dbReference type="PANTHER" id="PTHR48413:SF1">
    <property type="entry name" value="PROTEIN HEAT-STRESS-ASSOCIATED 32"/>
    <property type="match status" value="1"/>
</dbReference>
<organism evidence="2 3">
    <name type="scientific">Taxus chinensis</name>
    <name type="common">Chinese yew</name>
    <name type="synonym">Taxus wallichiana var. chinensis</name>
    <dbReference type="NCBI Taxonomy" id="29808"/>
    <lineage>
        <taxon>Eukaryota</taxon>
        <taxon>Viridiplantae</taxon>
        <taxon>Streptophyta</taxon>
        <taxon>Embryophyta</taxon>
        <taxon>Tracheophyta</taxon>
        <taxon>Spermatophyta</taxon>
        <taxon>Pinopsida</taxon>
        <taxon>Pinidae</taxon>
        <taxon>Conifers II</taxon>
        <taxon>Cupressales</taxon>
        <taxon>Taxaceae</taxon>
        <taxon>Taxus</taxon>
    </lineage>
</organism>
<keyword evidence="3" id="KW-1185">Reference proteome</keyword>
<dbReference type="InterPro" id="IPR013785">
    <property type="entry name" value="Aldolase_TIM"/>
</dbReference>
<dbReference type="SUPFAM" id="SSF102110">
    <property type="entry name" value="(2r)-phospho-3-sulfolactate synthase ComA"/>
    <property type="match status" value="1"/>
</dbReference>
<reference evidence="2 3" key="1">
    <citation type="journal article" date="2021" name="Nat. Plants">
        <title>The Taxus genome provides insights into paclitaxel biosynthesis.</title>
        <authorList>
            <person name="Xiong X."/>
            <person name="Gou J."/>
            <person name="Liao Q."/>
            <person name="Li Y."/>
            <person name="Zhou Q."/>
            <person name="Bi G."/>
            <person name="Li C."/>
            <person name="Du R."/>
            <person name="Wang X."/>
            <person name="Sun T."/>
            <person name="Guo L."/>
            <person name="Liang H."/>
            <person name="Lu P."/>
            <person name="Wu Y."/>
            <person name="Zhang Z."/>
            <person name="Ro D.K."/>
            <person name="Shang Y."/>
            <person name="Huang S."/>
            <person name="Yan J."/>
        </authorList>
    </citation>
    <scope>NUCLEOTIDE SEQUENCE [LARGE SCALE GENOMIC DNA]</scope>
    <source>
        <strain evidence="2">Ta-2019</strain>
    </source>
</reference>
<comment type="caution">
    <text evidence="2">The sequence shown here is derived from an EMBL/GenBank/DDBJ whole genome shotgun (WGS) entry which is preliminary data.</text>
</comment>
<accession>A0AA38GM15</accession>
<dbReference type="PANTHER" id="PTHR48413">
    <property type="match status" value="1"/>
</dbReference>
<dbReference type="Proteomes" id="UP000824469">
    <property type="component" value="Unassembled WGS sequence"/>
</dbReference>
<dbReference type="EMBL" id="JAHRHJ020000003">
    <property type="protein sequence ID" value="KAH9323385.1"/>
    <property type="molecule type" value="Genomic_DNA"/>
</dbReference>
<gene>
    <name evidence="2" type="ORF">KI387_018024</name>
</gene>
<protein>
    <submittedName>
        <fullName evidence="2">Uncharacterized protein</fullName>
    </submittedName>
</protein>
<proteinExistence type="inferred from homology"/>
<name>A0AA38GM15_TAXCH</name>
<dbReference type="Pfam" id="PF02679">
    <property type="entry name" value="ComA"/>
    <property type="match status" value="1"/>
</dbReference>